<dbReference type="Proteomes" id="UP000460157">
    <property type="component" value="Unassembled WGS sequence"/>
</dbReference>
<dbReference type="PANTHER" id="PTHR47271">
    <property type="entry name" value="ARGININE DEIMINASE"/>
    <property type="match status" value="1"/>
</dbReference>
<dbReference type="InterPro" id="IPR003876">
    <property type="entry name" value="Arg_deiminase"/>
</dbReference>
<dbReference type="Gene3D" id="3.75.10.10">
    <property type="entry name" value="L-arginine/glycine Amidinotransferase, Chain A"/>
    <property type="match status" value="1"/>
</dbReference>
<name>A0A7K1UG23_9MICC</name>
<evidence type="ECO:0000256" key="2">
    <source>
        <dbReference type="ARBA" id="ARBA00022801"/>
    </source>
</evidence>
<evidence type="ECO:0000313" key="3">
    <source>
        <dbReference type="EMBL" id="MVT25041.1"/>
    </source>
</evidence>
<accession>A0A7K1UG23</accession>
<dbReference type="EMBL" id="WRPM01000009">
    <property type="protein sequence ID" value="MVT25041.1"/>
    <property type="molecule type" value="Genomic_DNA"/>
</dbReference>
<keyword evidence="2 3" id="KW-0378">Hydrolase</keyword>
<evidence type="ECO:0000313" key="4">
    <source>
        <dbReference type="Proteomes" id="UP000460157"/>
    </source>
</evidence>
<reference evidence="3 4" key="1">
    <citation type="submission" date="2019-12" db="EMBL/GenBank/DDBJ databases">
        <title>Nesterenkonia muleiensis sp. nov., a novel actinobacterium isolated from sap of Populus euphratica.</title>
        <authorList>
            <person name="Wang R."/>
        </authorList>
    </citation>
    <scope>NUCLEOTIDE SEQUENCE [LARGE SCALE GENOMIC DNA]</scope>
    <source>
        <strain evidence="3 4">F10</strain>
    </source>
</reference>
<dbReference type="GO" id="GO:0016990">
    <property type="term" value="F:arginine deiminase activity"/>
    <property type="evidence" value="ECO:0007669"/>
    <property type="project" value="UniProtKB-EC"/>
</dbReference>
<dbReference type="GO" id="GO:0019546">
    <property type="term" value="P:L-arginine deiminase pathway"/>
    <property type="evidence" value="ECO:0007669"/>
    <property type="project" value="TreeGrafter"/>
</dbReference>
<proteinExistence type="inferred from homology"/>
<dbReference type="SUPFAM" id="SSF55909">
    <property type="entry name" value="Pentein"/>
    <property type="match status" value="1"/>
</dbReference>
<comment type="caution">
    <text evidence="3">The sequence shown here is derived from an EMBL/GenBank/DDBJ whole genome shotgun (WGS) entry which is preliminary data.</text>
</comment>
<dbReference type="Pfam" id="PF02274">
    <property type="entry name" value="ADI"/>
    <property type="match status" value="1"/>
</dbReference>
<feature type="non-terminal residue" evidence="3">
    <location>
        <position position="1"/>
    </location>
</feature>
<sequence>SNKGASPLTHDTSTLNREWPVYGWHPRFADQSFHRWSEGGESGVATTEGGDIFVLGDGAIMVGMSERTTPQGLERLAHRIFASGSANRILAVELPHQRSFMHLDTVMTMVDERTFTKFSGLGMLHSYLIEPGSGQGSLKITENEPEDMHRAMANILGLEDVRILTADQDVYTAEREQWDDGLNALTLSPGVVMAYDRNVGTNTHLRKNGIEVITLTGNELGRGRGGPRCMSCPIVRDAI</sequence>
<comment type="similarity">
    <text evidence="1">Belongs to the arginine deiminase family.</text>
</comment>
<dbReference type="PANTHER" id="PTHR47271:SF2">
    <property type="entry name" value="ARGININE DEIMINASE"/>
    <property type="match status" value="1"/>
</dbReference>
<protein>
    <submittedName>
        <fullName evidence="3">Arginine deiminase</fullName>
        <ecNumber evidence="3">3.5.3.6</ecNumber>
    </submittedName>
</protein>
<organism evidence="3 4">
    <name type="scientific">Nesterenkonia alkaliphila</name>
    <dbReference type="NCBI Taxonomy" id="1463631"/>
    <lineage>
        <taxon>Bacteria</taxon>
        <taxon>Bacillati</taxon>
        <taxon>Actinomycetota</taxon>
        <taxon>Actinomycetes</taxon>
        <taxon>Micrococcales</taxon>
        <taxon>Micrococcaceae</taxon>
        <taxon>Nesterenkonia</taxon>
    </lineage>
</organism>
<gene>
    <name evidence="3" type="ORF">GNZ21_01445</name>
</gene>
<keyword evidence="4" id="KW-1185">Reference proteome</keyword>
<dbReference type="RefSeq" id="WP_232532614.1">
    <property type="nucleotide sequence ID" value="NZ_WRPM01000009.1"/>
</dbReference>
<dbReference type="AlphaFoldDB" id="A0A7K1UG23"/>
<evidence type="ECO:0000256" key="1">
    <source>
        <dbReference type="ARBA" id="ARBA00010206"/>
    </source>
</evidence>
<dbReference type="PRINTS" id="PR01466">
    <property type="entry name" value="ARGDEIMINASE"/>
</dbReference>
<dbReference type="EC" id="3.5.3.6" evidence="3"/>